<feature type="transmembrane region" description="Helical" evidence="1">
    <location>
        <begin position="38"/>
        <end position="57"/>
    </location>
</feature>
<comment type="caution">
    <text evidence="3">The sequence shown here is derived from an EMBL/GenBank/DDBJ whole genome shotgun (WGS) entry which is preliminary data.</text>
</comment>
<reference evidence="3 4" key="1">
    <citation type="journal article" date="2019" name="Nat. Plants">
        <title>Genome sequencing of Musa balbisiana reveals subgenome evolution and function divergence in polyploid bananas.</title>
        <authorList>
            <person name="Yao X."/>
        </authorList>
    </citation>
    <scope>NUCLEOTIDE SEQUENCE [LARGE SCALE GENOMIC DNA]</scope>
    <source>
        <strain evidence="4">cv. DH-PKW</strain>
        <tissue evidence="3">Leaves</tissue>
    </source>
</reference>
<keyword evidence="1" id="KW-0812">Transmembrane</keyword>
<dbReference type="PANTHER" id="PTHR34672:SF17">
    <property type="entry name" value="POLLEN-SPECIFIC ARABINOGALACTA PROTEIN BAN102"/>
    <property type="match status" value="1"/>
</dbReference>
<keyword evidence="1" id="KW-0472">Membrane</keyword>
<keyword evidence="1" id="KW-1133">Transmembrane helix</keyword>
<feature type="chain" id="PRO_5020950343" evidence="2">
    <location>
        <begin position="23"/>
        <end position="138"/>
    </location>
</feature>
<gene>
    <name evidence="3" type="ORF">C4D60_Mb10t25330</name>
</gene>
<keyword evidence="2" id="KW-0732">Signal</keyword>
<protein>
    <submittedName>
        <fullName evidence="3">Uncharacterized protein</fullName>
    </submittedName>
</protein>
<dbReference type="PANTHER" id="PTHR34672">
    <property type="entry name" value="POLLEN-SPECIFIC ARABINOGALACTA PROTEIN BAN102"/>
    <property type="match status" value="1"/>
</dbReference>
<accession>A0A4S8J269</accession>
<dbReference type="InterPro" id="IPR044702">
    <property type="entry name" value="AGP23/40"/>
</dbReference>
<dbReference type="AlphaFoldDB" id="A0A4S8J269"/>
<organism evidence="3 4">
    <name type="scientific">Musa balbisiana</name>
    <name type="common">Banana</name>
    <dbReference type="NCBI Taxonomy" id="52838"/>
    <lineage>
        <taxon>Eukaryota</taxon>
        <taxon>Viridiplantae</taxon>
        <taxon>Streptophyta</taxon>
        <taxon>Embryophyta</taxon>
        <taxon>Tracheophyta</taxon>
        <taxon>Spermatophyta</taxon>
        <taxon>Magnoliopsida</taxon>
        <taxon>Liliopsida</taxon>
        <taxon>Zingiberales</taxon>
        <taxon>Musaceae</taxon>
        <taxon>Musa</taxon>
    </lineage>
</organism>
<dbReference type="EMBL" id="PYDT01000008">
    <property type="protein sequence ID" value="THU54462.1"/>
    <property type="molecule type" value="Genomic_DNA"/>
</dbReference>
<feature type="signal peptide" evidence="2">
    <location>
        <begin position="1"/>
        <end position="22"/>
    </location>
</feature>
<evidence type="ECO:0000256" key="2">
    <source>
        <dbReference type="SAM" id="SignalP"/>
    </source>
</evidence>
<proteinExistence type="predicted"/>
<evidence type="ECO:0000313" key="4">
    <source>
        <dbReference type="Proteomes" id="UP000317650"/>
    </source>
</evidence>
<dbReference type="Proteomes" id="UP000317650">
    <property type="component" value="Chromosome 10"/>
</dbReference>
<name>A0A4S8J269_MUSBA</name>
<keyword evidence="4" id="KW-1185">Reference proteome</keyword>
<sequence>MEMRKIACAVLVAAASASAALAAEAPAPGPASGSSTVVPAVGAVLGASVISFFAFYLQVKLTGDLYKLEGTKGSLASSLLVITSYSPLPFSSLDSRLGDLRSVVAALLCGSPLERRALDFLYSLLQICRDSGIYDLPR</sequence>
<evidence type="ECO:0000256" key="1">
    <source>
        <dbReference type="SAM" id="Phobius"/>
    </source>
</evidence>
<evidence type="ECO:0000313" key="3">
    <source>
        <dbReference type="EMBL" id="THU54462.1"/>
    </source>
</evidence>